<feature type="domain" description="Voltage-dependent calcium channel alpha-2/delta subunit conserved region" evidence="2">
    <location>
        <begin position="398"/>
        <end position="681"/>
    </location>
</feature>
<dbReference type="GO" id="GO:0005891">
    <property type="term" value="C:voltage-gated calcium channel complex"/>
    <property type="evidence" value="ECO:0007669"/>
    <property type="project" value="TreeGrafter"/>
</dbReference>
<dbReference type="Proteomes" id="UP000292052">
    <property type="component" value="Unassembled WGS sequence"/>
</dbReference>
<gene>
    <name evidence="3" type="ORF">BDFB_001546</name>
</gene>
<proteinExistence type="predicted"/>
<feature type="region of interest" description="Disordered" evidence="1">
    <location>
        <begin position="699"/>
        <end position="723"/>
    </location>
</feature>
<dbReference type="Gene3D" id="3.30.450.20">
    <property type="entry name" value="PAS domain"/>
    <property type="match status" value="1"/>
</dbReference>
<dbReference type="EMBL" id="QDEB01070236">
    <property type="protein sequence ID" value="RZC35512.1"/>
    <property type="molecule type" value="Genomic_DNA"/>
</dbReference>
<dbReference type="STRING" id="1661398.A0A482VRE9"/>
<dbReference type="InterPro" id="IPR013680">
    <property type="entry name" value="VDCC_a2/dsu"/>
</dbReference>
<dbReference type="AlphaFoldDB" id="A0A482VRE9"/>
<evidence type="ECO:0000256" key="1">
    <source>
        <dbReference type="SAM" id="MobiDB-lite"/>
    </source>
</evidence>
<organism evidence="3 4">
    <name type="scientific">Asbolus verrucosus</name>
    <name type="common">Desert ironclad beetle</name>
    <dbReference type="NCBI Taxonomy" id="1661398"/>
    <lineage>
        <taxon>Eukaryota</taxon>
        <taxon>Metazoa</taxon>
        <taxon>Ecdysozoa</taxon>
        <taxon>Arthropoda</taxon>
        <taxon>Hexapoda</taxon>
        <taxon>Insecta</taxon>
        <taxon>Pterygota</taxon>
        <taxon>Neoptera</taxon>
        <taxon>Endopterygota</taxon>
        <taxon>Coleoptera</taxon>
        <taxon>Polyphaga</taxon>
        <taxon>Cucujiformia</taxon>
        <taxon>Tenebrionidae</taxon>
        <taxon>Pimeliinae</taxon>
        <taxon>Asbolus</taxon>
    </lineage>
</organism>
<dbReference type="PANTHER" id="PTHR10166:SF31">
    <property type="entry name" value="CA[2+] CHANNEL MUSCLE-SPECIFIC ALPHA2_DELTA SUBUNIT, ISOFORM A"/>
    <property type="match status" value="1"/>
</dbReference>
<dbReference type="PANTHER" id="PTHR10166">
    <property type="entry name" value="VOLTAGE-DEPENDENT CALCIUM CHANNEL SUBUNIT ALPHA-2/DELTA-RELATED"/>
    <property type="match status" value="1"/>
</dbReference>
<keyword evidence="4" id="KW-1185">Reference proteome</keyword>
<dbReference type="GO" id="GO:0005245">
    <property type="term" value="F:voltage-gated calcium channel activity"/>
    <property type="evidence" value="ECO:0007669"/>
    <property type="project" value="TreeGrafter"/>
</dbReference>
<dbReference type="InterPro" id="IPR051173">
    <property type="entry name" value="Ca_channel_alpha-2/delta"/>
</dbReference>
<dbReference type="Pfam" id="PF08473">
    <property type="entry name" value="VGCC_alpha2"/>
    <property type="match status" value="1"/>
</dbReference>
<dbReference type="OrthoDB" id="10054666at2759"/>
<feature type="compositionally biased region" description="Acidic residues" evidence="1">
    <location>
        <begin position="700"/>
        <end position="722"/>
    </location>
</feature>
<reference evidence="3 4" key="1">
    <citation type="submission" date="2017-03" db="EMBL/GenBank/DDBJ databases">
        <title>Genome of the blue death feigning beetle - Asbolus verrucosus.</title>
        <authorList>
            <person name="Rider S.D."/>
        </authorList>
    </citation>
    <scope>NUCLEOTIDE SEQUENCE [LARGE SCALE GENOMIC DNA]</scope>
    <source>
        <strain evidence="3">Butters</strain>
        <tissue evidence="3">Head and leg muscle</tissue>
    </source>
</reference>
<evidence type="ECO:0000313" key="3">
    <source>
        <dbReference type="EMBL" id="RZC35512.1"/>
    </source>
</evidence>
<accession>A0A482VRE9</accession>
<name>A0A482VRE9_ASBVE</name>
<evidence type="ECO:0000313" key="4">
    <source>
        <dbReference type="Proteomes" id="UP000292052"/>
    </source>
</evidence>
<protein>
    <submittedName>
        <fullName evidence="3">Cache 1 and/or VGCC alpha2 domain containing protein</fullName>
    </submittedName>
</protein>
<evidence type="ECO:0000259" key="2">
    <source>
        <dbReference type="Pfam" id="PF08473"/>
    </source>
</evidence>
<sequence length="756" mass="88094">MDGMGRHIAALTVNNILDTFSNNDYINVLYYNVTANYTIPCFKNMLVQATPENIDLFKQSIKDLKPMGKEVTNVDEILWMSCFNRGYYSHVQALEQVQVSVLKYINVIARPLVLQDKQRPISWTHAYADLTYDDKKDFQIDAPYRLLTSAAVPVFDTKRNKNNKTRVAELLGVAGTDVPIEDIEKLTLPYKLGVNAYAFIVSNNGYVLMHRDFRPAFKGRLRKNYNSIDLTEVEQFDKDLPPRVTDEVLLALRNDIVNSSHGSMTDIPIKYHYDEMRRITKEKYDYYYSPVKDTPFSLAFAVPDGYGHYSLNVGDEIMENRHTGAKIIDFFEGFKWKIHPKWVYCKYHYLENHDNFLSPEEEIKAFLKIMYKDDFKWEKQYEKDEKEDLKKIECGRQTHGDDDYYCDRQLVQRLVYDAKNTMEAFKGWANQTGESQIFDNFDVTLRFIATMSGLTSWEYRNDDLKPPGIEFGDLHPKAIDETWYKSAVIQHEYDPESFVYSVPLDRELGENLVVTGSYAIFPKDENGVEAPACVVGFEFSHQKLKEKFRDFTTKLSNQCPDCKACFDGLSCYLIDNNGYILVSDDDKGDKLIGQFFGTIEQDIMDSLIKETIFEKVTIYDYQAICDMRDDVKSNNANRFSNPISYLKLFVNWCMTRIAWLAIEINLHNLLAPFYSYAQDLNVTDEPPWSKLLQNFGIPTSEEEDEEEYDDDEEDEYIPEDEEGKNFYDCEQERDLYVLQQKLFLRDFPGEIVNASR</sequence>
<comment type="caution">
    <text evidence="3">The sequence shown here is derived from an EMBL/GenBank/DDBJ whole genome shotgun (WGS) entry which is preliminary data.</text>
</comment>
<dbReference type="FunFam" id="3.30.450.20:FF:000057">
    <property type="entry name" value="Voltage-dependent calcium channel subunit alpha-2/delta-4"/>
    <property type="match status" value="1"/>
</dbReference>
<dbReference type="CDD" id="cd18774">
    <property type="entry name" value="PDC2_HK_sensor"/>
    <property type="match status" value="1"/>
</dbReference>